<sequence>MSTYVLRYFPIKARAETCRALLSYTGTPYTNEAPAWPQNKSSQPFGKLPVLIETNESGAVFELGDSLAIEHYLAAKYGLMVDSSLQDTARQNELRNQLKDIYEFIPLYRFGSEEVRQSVKEKFDVQAKFLINYHENHLKNNGANGHYFGDKTTYVDIALVANMRALREFGHDIMPGAADHFSPEKAPLINKVVEVVSADPKLAKYFSE</sequence>
<reference evidence="1" key="1">
    <citation type="submission" date="2022-07" db="EMBL/GenBank/DDBJ databases">
        <title>Phylogenomic reconstructions and comparative analyses of Kickxellomycotina fungi.</title>
        <authorList>
            <person name="Reynolds N.K."/>
            <person name="Stajich J.E."/>
            <person name="Barry K."/>
            <person name="Grigoriev I.V."/>
            <person name="Crous P."/>
            <person name="Smith M.E."/>
        </authorList>
    </citation>
    <scope>NUCLEOTIDE SEQUENCE</scope>
    <source>
        <strain evidence="1">NRRL 5244</strain>
    </source>
</reference>
<keyword evidence="2" id="KW-1185">Reference proteome</keyword>
<evidence type="ECO:0000313" key="2">
    <source>
        <dbReference type="Proteomes" id="UP001150603"/>
    </source>
</evidence>
<proteinExistence type="predicted"/>
<organism evidence="1 2">
    <name type="scientific">Linderina macrospora</name>
    <dbReference type="NCBI Taxonomy" id="4868"/>
    <lineage>
        <taxon>Eukaryota</taxon>
        <taxon>Fungi</taxon>
        <taxon>Fungi incertae sedis</taxon>
        <taxon>Zoopagomycota</taxon>
        <taxon>Kickxellomycotina</taxon>
        <taxon>Kickxellomycetes</taxon>
        <taxon>Kickxellales</taxon>
        <taxon>Kickxellaceae</taxon>
        <taxon>Linderina</taxon>
    </lineage>
</organism>
<evidence type="ECO:0000313" key="1">
    <source>
        <dbReference type="EMBL" id="KAJ1947953.1"/>
    </source>
</evidence>
<dbReference type="EMBL" id="JANBPW010000893">
    <property type="protein sequence ID" value="KAJ1947953.1"/>
    <property type="molecule type" value="Genomic_DNA"/>
</dbReference>
<gene>
    <name evidence="1" type="ORF">FBU59_001819</name>
</gene>
<name>A0ACC1JD47_9FUNG</name>
<comment type="caution">
    <text evidence="1">The sequence shown here is derived from an EMBL/GenBank/DDBJ whole genome shotgun (WGS) entry which is preliminary data.</text>
</comment>
<protein>
    <submittedName>
        <fullName evidence="1">Uncharacterized protein</fullName>
    </submittedName>
</protein>
<accession>A0ACC1JD47</accession>
<dbReference type="Proteomes" id="UP001150603">
    <property type="component" value="Unassembled WGS sequence"/>
</dbReference>